<feature type="non-terminal residue" evidence="1">
    <location>
        <position position="1"/>
    </location>
</feature>
<accession>A0ACB6Q9G1</accession>
<proteinExistence type="predicted"/>
<dbReference type="EMBL" id="MU003549">
    <property type="protein sequence ID" value="KAF2463546.1"/>
    <property type="molecule type" value="Genomic_DNA"/>
</dbReference>
<comment type="caution">
    <text evidence="1">The sequence shown here is derived from an EMBL/GenBank/DDBJ whole genome shotgun (WGS) entry which is preliminary data.</text>
</comment>
<keyword evidence="2" id="KW-1185">Reference proteome</keyword>
<evidence type="ECO:0000313" key="1">
    <source>
        <dbReference type="EMBL" id="KAF2463546.1"/>
    </source>
</evidence>
<protein>
    <submittedName>
        <fullName evidence="1">Uncharacterized protein</fullName>
    </submittedName>
</protein>
<dbReference type="Proteomes" id="UP000799755">
    <property type="component" value="Unassembled WGS sequence"/>
</dbReference>
<reference evidence="1" key="1">
    <citation type="journal article" date="2020" name="Stud. Mycol.">
        <title>101 Dothideomycetes genomes: a test case for predicting lifestyles and emergence of pathogens.</title>
        <authorList>
            <person name="Haridas S."/>
            <person name="Albert R."/>
            <person name="Binder M."/>
            <person name="Bloem J."/>
            <person name="Labutti K."/>
            <person name="Salamov A."/>
            <person name="Andreopoulos B."/>
            <person name="Baker S."/>
            <person name="Barry K."/>
            <person name="Bills G."/>
            <person name="Bluhm B."/>
            <person name="Cannon C."/>
            <person name="Castanera R."/>
            <person name="Culley D."/>
            <person name="Daum C."/>
            <person name="Ezra D."/>
            <person name="Gonzalez J."/>
            <person name="Henrissat B."/>
            <person name="Kuo A."/>
            <person name="Liang C."/>
            <person name="Lipzen A."/>
            <person name="Lutzoni F."/>
            <person name="Magnuson J."/>
            <person name="Mondo S."/>
            <person name="Nolan M."/>
            <person name="Ohm R."/>
            <person name="Pangilinan J."/>
            <person name="Park H.-J."/>
            <person name="Ramirez L."/>
            <person name="Alfaro M."/>
            <person name="Sun H."/>
            <person name="Tritt A."/>
            <person name="Yoshinaga Y."/>
            <person name="Zwiers L.-H."/>
            <person name="Turgeon B."/>
            <person name="Goodwin S."/>
            <person name="Spatafora J."/>
            <person name="Crous P."/>
            <person name="Grigoriev I."/>
        </authorList>
    </citation>
    <scope>NUCLEOTIDE SEQUENCE</scope>
    <source>
        <strain evidence="1">ATCC 200398</strain>
    </source>
</reference>
<organism evidence="1 2">
    <name type="scientific">Lindgomyces ingoldianus</name>
    <dbReference type="NCBI Taxonomy" id="673940"/>
    <lineage>
        <taxon>Eukaryota</taxon>
        <taxon>Fungi</taxon>
        <taxon>Dikarya</taxon>
        <taxon>Ascomycota</taxon>
        <taxon>Pezizomycotina</taxon>
        <taxon>Dothideomycetes</taxon>
        <taxon>Pleosporomycetidae</taxon>
        <taxon>Pleosporales</taxon>
        <taxon>Lindgomycetaceae</taxon>
        <taxon>Lindgomyces</taxon>
    </lineage>
</organism>
<sequence>YALIIGLLILSVDAPWFSSHFLDDIAFRAAWITLAQVPLAYFLATKRGPLNFLAALSYERINWIHKWVGRIMFLSATTHMSTMMYSISVSDIIRSPDKVMIIVRYGVGAYTMLAWIVLTSILPLRRWSYRLFYINHLVSTFALLWILFQHVPKYARGPIYMAVGFVFFDKFLTIYYFVRHNTATISRKKGQSKSRARRKSLTIGHSIKMTTPPPFLLSSLSLDGAVSLQIGSTTVIRICNVPFSWRPGQHVRLYLPRLGLLELHPFTPATCSSSSTSGDFPEAKDPDVEQDRLLHRSRKSSEDDMILIVRTHSGLTRRLESYYSQWLASPCPNATKPPSCITSFIDGPYGVAPQWEEYENLILIATSTGVSFTLSIMDYLARMSLDTPKHLHSLTIRFIWILRHLEPQLDAAVSDMVLKHFSYLQGSGVNVDLKFFATCPESGGLDGDSRTQEFDPFAYLRQPHGTFAGRCLPALGNQGEPRNLTLSSLDCDGSSTLIDESEEISPPELEAPQAQSTGLSWSRPSAYVAERSPTNSQKDKCACRLIRNCLHATEYPPSSQDVSRSYGVRPDISSLLMSSSLDTDTSKAMVGICSNPELSKEAKNAVARINLAYARGKRRRGMDIFTEAF</sequence>
<name>A0ACB6Q9G1_9PLEO</name>
<evidence type="ECO:0000313" key="2">
    <source>
        <dbReference type="Proteomes" id="UP000799755"/>
    </source>
</evidence>
<feature type="non-terminal residue" evidence="1">
    <location>
        <position position="629"/>
    </location>
</feature>
<gene>
    <name evidence="1" type="ORF">BDR25DRAFT_190854</name>
</gene>